<dbReference type="Pfam" id="PF13411">
    <property type="entry name" value="MerR_1"/>
    <property type="match status" value="1"/>
</dbReference>
<accession>A0A068Z561</accession>
<dbReference type="InterPro" id="IPR009061">
    <property type="entry name" value="DNA-bd_dom_put_sf"/>
</dbReference>
<dbReference type="AlphaFoldDB" id="A0A068Z561"/>
<keyword evidence="1" id="KW-0238">DNA-binding</keyword>
<dbReference type="SUPFAM" id="SSF46955">
    <property type="entry name" value="Putative DNA-binding domain"/>
    <property type="match status" value="1"/>
</dbReference>
<dbReference type="EMBL" id="CP050855">
    <property type="protein sequence ID" value="QLH63907.1"/>
    <property type="molecule type" value="Genomic_DNA"/>
</dbReference>
<dbReference type="InterPro" id="IPR047057">
    <property type="entry name" value="MerR_fam"/>
</dbReference>
<dbReference type="GO" id="GO:0008270">
    <property type="term" value="F:zinc ion binding"/>
    <property type="evidence" value="ECO:0007669"/>
    <property type="project" value="InterPro"/>
</dbReference>
<dbReference type="SMART" id="SM00422">
    <property type="entry name" value="HTH_MERR"/>
    <property type="match status" value="1"/>
</dbReference>
<proteinExistence type="predicted"/>
<organism evidence="2 3">
    <name type="scientific">Serratia symbiotica</name>
    <dbReference type="NCBI Taxonomy" id="138074"/>
    <lineage>
        <taxon>Bacteria</taxon>
        <taxon>Pseudomonadati</taxon>
        <taxon>Pseudomonadota</taxon>
        <taxon>Gammaproteobacteria</taxon>
        <taxon>Enterobacterales</taxon>
        <taxon>Yersiniaceae</taxon>
        <taxon>Serratia</taxon>
    </lineage>
</organism>
<reference evidence="2 3" key="1">
    <citation type="journal article" date="2014" name="Genome Announc.">
        <title>Whole-Genome Sequence of Serratia symbiotica Strain CWBI-2.3T, a Free-Living Symbiont of the Black Bean Aphid Aphis fabae.</title>
        <authorList>
            <person name="Foray V."/>
            <person name="Grigorescu A.S."/>
            <person name="Sabri A."/>
            <person name="Haubruge E."/>
            <person name="Lognay G."/>
            <person name="Francis F."/>
            <person name="Fauconnier M.L."/>
            <person name="Hance T."/>
            <person name="Thonart P."/>
        </authorList>
    </citation>
    <scope>NUCLEOTIDE SEQUENCE [LARGE SCALE GENOMIC DNA]</scope>
    <source>
        <strain evidence="2">CWBI-2.3</strain>
    </source>
</reference>
<dbReference type="STRING" id="138074.SYMBAF_110012"/>
<dbReference type="GO" id="GO:0003700">
    <property type="term" value="F:DNA-binding transcription factor activity"/>
    <property type="evidence" value="ECO:0007669"/>
    <property type="project" value="InterPro"/>
</dbReference>
<gene>
    <name evidence="2" type="primary">zntR</name>
    <name evidence="2" type="ORF">SYMBAF_14585</name>
</gene>
<dbReference type="PROSITE" id="PS50937">
    <property type="entry name" value="HTH_MERR_2"/>
    <property type="match status" value="1"/>
</dbReference>
<dbReference type="GO" id="GO:0006351">
    <property type="term" value="P:DNA-templated transcription"/>
    <property type="evidence" value="ECO:0007669"/>
    <property type="project" value="InterPro"/>
</dbReference>
<dbReference type="PANTHER" id="PTHR30204">
    <property type="entry name" value="REDOX-CYCLING DRUG-SENSING TRANSCRIPTIONAL ACTIVATOR SOXR"/>
    <property type="match status" value="1"/>
</dbReference>
<evidence type="ECO:0000313" key="3">
    <source>
        <dbReference type="Proteomes" id="UP000042738"/>
    </source>
</evidence>
<dbReference type="NCBIfam" id="NF007069">
    <property type="entry name" value="PRK09514.1"/>
    <property type="match status" value="1"/>
</dbReference>
<dbReference type="InterPro" id="IPR011788">
    <property type="entry name" value="ZntR"/>
</dbReference>
<dbReference type="Gene3D" id="1.10.1660.10">
    <property type="match status" value="1"/>
</dbReference>
<sequence length="143" mass="16293">MFKIGQLAKLADVTPDTIRYYEKQGMMDHNVRTAGGYRLYSDQDLQRLRFIRYAKQLGFTLEMIAELLSIRIDPEHHTCKESKSIVDARLNDVENKLAELTRMHGSLKRLSDACCGAAHSSNYCSILEALEQGARDEKCEKGH</sequence>
<evidence type="ECO:0000256" key="1">
    <source>
        <dbReference type="ARBA" id="ARBA00023125"/>
    </source>
</evidence>
<name>A0A068Z561_9GAMM</name>
<dbReference type="GeneID" id="93737709"/>
<dbReference type="PANTHER" id="PTHR30204:SF92">
    <property type="entry name" value="HTH-TYPE TRANSCRIPTIONAL REGULATOR ZNTR"/>
    <property type="match status" value="1"/>
</dbReference>
<dbReference type="RefSeq" id="WP_040263552.1">
    <property type="nucleotide sequence ID" value="NZ_CAXKXZ010000026.1"/>
</dbReference>
<evidence type="ECO:0000313" key="2">
    <source>
        <dbReference type="EMBL" id="QLH63907.1"/>
    </source>
</evidence>
<dbReference type="InterPro" id="IPR000551">
    <property type="entry name" value="MerR-type_HTH_dom"/>
</dbReference>
<dbReference type="PROSITE" id="PS00552">
    <property type="entry name" value="HTH_MERR_1"/>
    <property type="match status" value="1"/>
</dbReference>
<dbReference type="GO" id="GO:0003677">
    <property type="term" value="F:DNA binding"/>
    <property type="evidence" value="ECO:0007669"/>
    <property type="project" value="UniProtKB-KW"/>
</dbReference>
<dbReference type="NCBIfam" id="TIGR02043">
    <property type="entry name" value="ZntR"/>
    <property type="match status" value="1"/>
</dbReference>
<dbReference type="Proteomes" id="UP000042738">
    <property type="component" value="Chromosome"/>
</dbReference>
<protein>
    <submittedName>
        <fullName evidence="2">Zn(2+)-responsive transcriptional regulator</fullName>
    </submittedName>
</protein>
<dbReference type="CDD" id="cd04770">
    <property type="entry name" value="HTH_HMRTR"/>
    <property type="match status" value="1"/>
</dbReference>
<dbReference type="PRINTS" id="PR00040">
    <property type="entry name" value="HTHMERR"/>
</dbReference>